<dbReference type="AlphaFoldDB" id="A8ZNM6"/>
<dbReference type="Gene3D" id="3.40.50.620">
    <property type="entry name" value="HUPs"/>
    <property type="match status" value="1"/>
</dbReference>
<dbReference type="KEGG" id="amr:AM1_D0117"/>
<organism evidence="1 2">
    <name type="scientific">Acaryochloris marina (strain MBIC 11017)</name>
    <dbReference type="NCBI Taxonomy" id="329726"/>
    <lineage>
        <taxon>Bacteria</taxon>
        <taxon>Bacillati</taxon>
        <taxon>Cyanobacteriota</taxon>
        <taxon>Cyanophyceae</taxon>
        <taxon>Acaryochloridales</taxon>
        <taxon>Acaryochloridaceae</taxon>
        <taxon>Acaryochloris</taxon>
    </lineage>
</organism>
<dbReference type="EMBL" id="CP000841">
    <property type="protein sequence ID" value="ABW32612.1"/>
    <property type="molecule type" value="Genomic_DNA"/>
</dbReference>
<protein>
    <submittedName>
        <fullName evidence="1">Uncharacterized protein</fullName>
    </submittedName>
</protein>
<dbReference type="InterPro" id="IPR014729">
    <property type="entry name" value="Rossmann-like_a/b/a_fold"/>
</dbReference>
<sequence length="64" mass="6926">MALPLQVPGASTLPDLSTYDHILVAFSGGKDSICCLLRLLELGVPAYAYLFIGCAHWFIPVEFA</sequence>
<geneLocation type="plasmid" evidence="1 2">
    <name>pREB4</name>
</geneLocation>
<dbReference type="HOGENOM" id="CLU_2857336_0_0_3"/>
<reference evidence="1 2" key="1">
    <citation type="journal article" date="2008" name="Proc. Natl. Acad. Sci. U.S.A.">
        <title>Niche adaptation and genome expansion in the chlorophyll d-producing cyanobacterium Acaryochloris marina.</title>
        <authorList>
            <person name="Swingley W.D."/>
            <person name="Chen M."/>
            <person name="Cheung P.C."/>
            <person name="Conrad A.L."/>
            <person name="Dejesa L.C."/>
            <person name="Hao J."/>
            <person name="Honchak B.M."/>
            <person name="Karbach L.E."/>
            <person name="Kurdoglu A."/>
            <person name="Lahiri S."/>
            <person name="Mastrian S.D."/>
            <person name="Miyashita H."/>
            <person name="Page L."/>
            <person name="Ramakrishna P."/>
            <person name="Satoh S."/>
            <person name="Sattley W.M."/>
            <person name="Shimada Y."/>
            <person name="Taylor H.L."/>
            <person name="Tomo T."/>
            <person name="Tsuchiya T."/>
            <person name="Wang Z.T."/>
            <person name="Raymond J."/>
            <person name="Mimuro M."/>
            <person name="Blankenship R.E."/>
            <person name="Touchman J.W."/>
        </authorList>
    </citation>
    <scope>NUCLEOTIDE SEQUENCE [LARGE SCALE GENOMIC DNA]</scope>
    <source>
        <strain evidence="2">MBIC 11017</strain>
        <plasmid evidence="2">Plasmid pREB4</plasmid>
    </source>
</reference>
<name>A8ZNM6_ACAM1</name>
<accession>A8ZNM6</accession>
<evidence type="ECO:0000313" key="2">
    <source>
        <dbReference type="Proteomes" id="UP000000268"/>
    </source>
</evidence>
<dbReference type="Proteomes" id="UP000000268">
    <property type="component" value="Plasmid pREB4"/>
</dbReference>
<dbReference type="SUPFAM" id="SSF52402">
    <property type="entry name" value="Adenine nucleotide alpha hydrolases-like"/>
    <property type="match status" value="1"/>
</dbReference>
<evidence type="ECO:0000313" key="1">
    <source>
        <dbReference type="EMBL" id="ABW32612.1"/>
    </source>
</evidence>
<gene>
    <name evidence="1" type="ordered locus">AM1_D0117</name>
</gene>
<keyword evidence="2" id="KW-1185">Reference proteome</keyword>
<proteinExistence type="predicted"/>
<keyword evidence="1" id="KW-0614">Plasmid</keyword>